<dbReference type="KEGG" id="tbw:NCTC13354_01410"/>
<dbReference type="RefSeq" id="WP_126416767.1">
    <property type="nucleotide sequence ID" value="NZ_LR134476.1"/>
</dbReference>
<dbReference type="Pfam" id="PF00501">
    <property type="entry name" value="AMP-binding"/>
    <property type="match status" value="1"/>
</dbReference>
<accession>A0A3S4WGZ5</accession>
<evidence type="ECO:0000256" key="2">
    <source>
        <dbReference type="ARBA" id="ARBA00022598"/>
    </source>
</evidence>
<gene>
    <name evidence="4" type="primary">menE</name>
    <name evidence="4" type="ORF">NCTC13354_01410</name>
</gene>
<name>A0A3S4WGZ5_9ACTO</name>
<dbReference type="Gene3D" id="3.40.50.12780">
    <property type="entry name" value="N-terminal domain of ligase-like"/>
    <property type="match status" value="2"/>
</dbReference>
<dbReference type="PANTHER" id="PTHR43201">
    <property type="entry name" value="ACYL-COA SYNTHETASE"/>
    <property type="match status" value="1"/>
</dbReference>
<dbReference type="GO" id="GO:0031956">
    <property type="term" value="F:medium-chain fatty acid-CoA ligase activity"/>
    <property type="evidence" value="ECO:0007669"/>
    <property type="project" value="TreeGrafter"/>
</dbReference>
<sequence>MVTVVEGGRGPEARNRIEHAVRHALSAHLFPATTAPSHHDAATAATAVTAVTAVTATAATLSTPTPTAANPTRSTQANNNYSPLFVVAPGTNAEEARSEALALGIPPNTGVLMRTSGSTTGTGKIVALSWDNLIASAHATHAALAGPGAWVAALSYHHIAGFQTIVRTVLTSLTTTSEAANSTPSQLDFASHEAARIRPGYLDLSSPDAISAELAATLGAPPCTPTTTATKGTPAADIPIYFSLVPTQLQRILDSPPILDALRNAIFLVGGAAINQSLLDRARHADLRIHTSYGMTETCGGCVYDGAPIGDTEILIDDDARISLRGSAVTLGYLGTAEGFSSTPPRTHHTQDAGRIIDGRLEVLGRLDDAITTGGLTVMPRLIEEALAKAGWNAVVVGVPDLEWGEAVVAIIDDVDKPAQSCNVTVMRSFVKLELGPGWSPKYVLGISQLGGHYPHTDSGKINRRELANMAADYLGL</sequence>
<dbReference type="PANTHER" id="PTHR43201:SF5">
    <property type="entry name" value="MEDIUM-CHAIN ACYL-COA LIGASE ACSF2, MITOCHONDRIAL"/>
    <property type="match status" value="1"/>
</dbReference>
<dbReference type="AlphaFoldDB" id="A0A3S4WGZ5"/>
<dbReference type="EMBL" id="LR134476">
    <property type="protein sequence ID" value="VEI13689.1"/>
    <property type="molecule type" value="Genomic_DNA"/>
</dbReference>
<dbReference type="Proteomes" id="UP000269542">
    <property type="component" value="Chromosome"/>
</dbReference>
<evidence type="ECO:0000256" key="1">
    <source>
        <dbReference type="ARBA" id="ARBA00006432"/>
    </source>
</evidence>
<dbReference type="GO" id="GO:0006631">
    <property type="term" value="P:fatty acid metabolic process"/>
    <property type="evidence" value="ECO:0007669"/>
    <property type="project" value="TreeGrafter"/>
</dbReference>
<reference evidence="4 5" key="1">
    <citation type="submission" date="2018-12" db="EMBL/GenBank/DDBJ databases">
        <authorList>
            <consortium name="Pathogen Informatics"/>
        </authorList>
    </citation>
    <scope>NUCLEOTIDE SEQUENCE [LARGE SCALE GENOMIC DNA]</scope>
    <source>
        <strain evidence="4 5">NCTC13354</strain>
    </source>
</reference>
<dbReference type="GO" id="GO:0008756">
    <property type="term" value="F:o-succinylbenzoate-CoA ligase activity"/>
    <property type="evidence" value="ECO:0007669"/>
    <property type="project" value="UniProtKB-EC"/>
</dbReference>
<proteinExistence type="inferred from homology"/>
<evidence type="ECO:0000259" key="3">
    <source>
        <dbReference type="Pfam" id="PF00501"/>
    </source>
</evidence>
<dbReference type="InterPro" id="IPR042099">
    <property type="entry name" value="ANL_N_sf"/>
</dbReference>
<dbReference type="InterPro" id="IPR000873">
    <property type="entry name" value="AMP-dep_synth/lig_dom"/>
</dbReference>
<keyword evidence="5" id="KW-1185">Reference proteome</keyword>
<dbReference type="OrthoDB" id="9803968at2"/>
<dbReference type="InterPro" id="IPR045851">
    <property type="entry name" value="AMP-bd_C_sf"/>
</dbReference>
<feature type="domain" description="AMP-dependent synthetase/ligase" evidence="3">
    <location>
        <begin position="241"/>
        <end position="308"/>
    </location>
</feature>
<protein>
    <submittedName>
        <fullName evidence="4">2-succinylbenzoate--CoA ligase</fullName>
        <ecNumber evidence="4">6.2.1.26</ecNumber>
    </submittedName>
</protein>
<comment type="similarity">
    <text evidence="1">Belongs to the ATP-dependent AMP-binding enzyme family.</text>
</comment>
<dbReference type="EC" id="6.2.1.26" evidence="4"/>
<keyword evidence="2 4" id="KW-0436">Ligase</keyword>
<evidence type="ECO:0000313" key="5">
    <source>
        <dbReference type="Proteomes" id="UP000269542"/>
    </source>
</evidence>
<dbReference type="SUPFAM" id="SSF56801">
    <property type="entry name" value="Acetyl-CoA synthetase-like"/>
    <property type="match status" value="1"/>
</dbReference>
<organism evidence="4 5">
    <name type="scientific">Trueperella bialowiezensis</name>
    <dbReference type="NCBI Taxonomy" id="312285"/>
    <lineage>
        <taxon>Bacteria</taxon>
        <taxon>Bacillati</taxon>
        <taxon>Actinomycetota</taxon>
        <taxon>Actinomycetes</taxon>
        <taxon>Actinomycetales</taxon>
        <taxon>Actinomycetaceae</taxon>
        <taxon>Trueperella</taxon>
    </lineage>
</organism>
<evidence type="ECO:0000313" key="4">
    <source>
        <dbReference type="EMBL" id="VEI13689.1"/>
    </source>
</evidence>
<dbReference type="Gene3D" id="3.30.300.30">
    <property type="match status" value="1"/>
</dbReference>